<keyword evidence="2" id="KW-0472">Membrane</keyword>
<sequence length="112" mass="11893">MAKRPRRIISHWGMLDPEIVLGAWVPDLRTVSPSSAARWVGGGKDEDEGPRSVGGGPGPQDVGINSIAAASVAQFSRLSLLLLLLLLGLPKKFALLLFARADFLSLLSFSGN</sequence>
<organism evidence="3 4">
    <name type="scientific">Drosophila gunungcola</name>
    <name type="common">fruit fly</name>
    <dbReference type="NCBI Taxonomy" id="103775"/>
    <lineage>
        <taxon>Eukaryota</taxon>
        <taxon>Metazoa</taxon>
        <taxon>Ecdysozoa</taxon>
        <taxon>Arthropoda</taxon>
        <taxon>Hexapoda</taxon>
        <taxon>Insecta</taxon>
        <taxon>Pterygota</taxon>
        <taxon>Neoptera</taxon>
        <taxon>Endopterygota</taxon>
        <taxon>Diptera</taxon>
        <taxon>Brachycera</taxon>
        <taxon>Muscomorpha</taxon>
        <taxon>Ephydroidea</taxon>
        <taxon>Drosophilidae</taxon>
        <taxon>Drosophila</taxon>
        <taxon>Sophophora</taxon>
    </lineage>
</organism>
<keyword evidence="4" id="KW-1185">Reference proteome</keyword>
<proteinExistence type="predicted"/>
<gene>
    <name evidence="3" type="ORF">M5D96_005681</name>
</gene>
<feature type="transmembrane region" description="Helical" evidence="2">
    <location>
        <begin position="80"/>
        <end position="99"/>
    </location>
</feature>
<evidence type="ECO:0000256" key="1">
    <source>
        <dbReference type="SAM" id="MobiDB-lite"/>
    </source>
</evidence>
<reference evidence="3" key="1">
    <citation type="journal article" date="2023" name="Genome Biol. Evol.">
        <title>Long-read-based Genome Assembly of Drosophila gunungcola Reveals Fewer Chemosensory Genes in Flower-breeding Species.</title>
        <authorList>
            <person name="Negi A."/>
            <person name="Liao B.Y."/>
            <person name="Yeh S.D."/>
        </authorList>
    </citation>
    <scope>NUCLEOTIDE SEQUENCE</scope>
    <source>
        <strain evidence="3">Sukarami</strain>
    </source>
</reference>
<evidence type="ECO:0000313" key="3">
    <source>
        <dbReference type="EMBL" id="KAI8041422.1"/>
    </source>
</evidence>
<name>A0A9Q0BR12_9MUSC</name>
<accession>A0A9Q0BR12</accession>
<dbReference type="EMBL" id="JAMKOV010000003">
    <property type="protein sequence ID" value="KAI8041422.1"/>
    <property type="molecule type" value="Genomic_DNA"/>
</dbReference>
<feature type="region of interest" description="Disordered" evidence="1">
    <location>
        <begin position="34"/>
        <end position="59"/>
    </location>
</feature>
<comment type="caution">
    <text evidence="3">The sequence shown here is derived from an EMBL/GenBank/DDBJ whole genome shotgun (WGS) entry which is preliminary data.</text>
</comment>
<keyword evidence="2" id="KW-1133">Transmembrane helix</keyword>
<keyword evidence="2" id="KW-0812">Transmembrane</keyword>
<evidence type="ECO:0000313" key="4">
    <source>
        <dbReference type="Proteomes" id="UP001059596"/>
    </source>
</evidence>
<protein>
    <submittedName>
        <fullName evidence="3">Uncharacterized protein</fullName>
    </submittedName>
</protein>
<dbReference type="AlphaFoldDB" id="A0A9Q0BR12"/>
<dbReference type="Proteomes" id="UP001059596">
    <property type="component" value="Unassembled WGS sequence"/>
</dbReference>
<evidence type="ECO:0000256" key="2">
    <source>
        <dbReference type="SAM" id="Phobius"/>
    </source>
</evidence>